<feature type="region of interest" description="Disordered" evidence="1">
    <location>
        <begin position="47"/>
        <end position="82"/>
    </location>
</feature>
<evidence type="ECO:0000313" key="3">
    <source>
        <dbReference type="Proteomes" id="UP001066276"/>
    </source>
</evidence>
<reference evidence="2" key="1">
    <citation type="journal article" date="2022" name="bioRxiv">
        <title>Sequencing and chromosome-scale assembly of the giantPleurodeles waltlgenome.</title>
        <authorList>
            <person name="Brown T."/>
            <person name="Elewa A."/>
            <person name="Iarovenko S."/>
            <person name="Subramanian E."/>
            <person name="Araus A.J."/>
            <person name="Petzold A."/>
            <person name="Susuki M."/>
            <person name="Suzuki K.-i.T."/>
            <person name="Hayashi T."/>
            <person name="Toyoda A."/>
            <person name="Oliveira C."/>
            <person name="Osipova E."/>
            <person name="Leigh N.D."/>
            <person name="Simon A."/>
            <person name="Yun M.H."/>
        </authorList>
    </citation>
    <scope>NUCLEOTIDE SEQUENCE</scope>
    <source>
        <strain evidence="2">20211129_DDA</strain>
        <tissue evidence="2">Liver</tissue>
    </source>
</reference>
<name>A0AAV7TLQ0_PLEWA</name>
<protein>
    <submittedName>
        <fullName evidence="2">Uncharacterized protein</fullName>
    </submittedName>
</protein>
<evidence type="ECO:0000313" key="2">
    <source>
        <dbReference type="EMBL" id="KAJ1176708.1"/>
    </source>
</evidence>
<sequence length="82" mass="8713">MSVSGSQASRVEGERQSVTLEAGACNDGACWSRAALEVRKVRRLTSRDTLRLMSGGSGSTSEVMPTSPREQPVFHPVVVAPP</sequence>
<organism evidence="2 3">
    <name type="scientific">Pleurodeles waltl</name>
    <name type="common">Iberian ribbed newt</name>
    <dbReference type="NCBI Taxonomy" id="8319"/>
    <lineage>
        <taxon>Eukaryota</taxon>
        <taxon>Metazoa</taxon>
        <taxon>Chordata</taxon>
        <taxon>Craniata</taxon>
        <taxon>Vertebrata</taxon>
        <taxon>Euteleostomi</taxon>
        <taxon>Amphibia</taxon>
        <taxon>Batrachia</taxon>
        <taxon>Caudata</taxon>
        <taxon>Salamandroidea</taxon>
        <taxon>Salamandridae</taxon>
        <taxon>Pleurodelinae</taxon>
        <taxon>Pleurodeles</taxon>
    </lineage>
</organism>
<dbReference type="AlphaFoldDB" id="A0AAV7TLQ0"/>
<proteinExistence type="predicted"/>
<gene>
    <name evidence="2" type="ORF">NDU88_001976</name>
</gene>
<evidence type="ECO:0000256" key="1">
    <source>
        <dbReference type="SAM" id="MobiDB-lite"/>
    </source>
</evidence>
<comment type="caution">
    <text evidence="2">The sequence shown here is derived from an EMBL/GenBank/DDBJ whole genome shotgun (WGS) entry which is preliminary data.</text>
</comment>
<keyword evidence="3" id="KW-1185">Reference proteome</keyword>
<accession>A0AAV7TLQ0</accession>
<dbReference type="EMBL" id="JANPWB010000006">
    <property type="protein sequence ID" value="KAJ1176708.1"/>
    <property type="molecule type" value="Genomic_DNA"/>
</dbReference>
<dbReference type="Proteomes" id="UP001066276">
    <property type="component" value="Chromosome 3_2"/>
</dbReference>